<organism evidence="2 3">
    <name type="scientific">Trichomonas vaginalis (strain ATCC PRA-98 / G3)</name>
    <dbReference type="NCBI Taxonomy" id="412133"/>
    <lineage>
        <taxon>Eukaryota</taxon>
        <taxon>Metamonada</taxon>
        <taxon>Parabasalia</taxon>
        <taxon>Trichomonadida</taxon>
        <taxon>Trichomonadidae</taxon>
        <taxon>Trichomonas</taxon>
    </lineage>
</organism>
<accession>A2FP42</accession>
<evidence type="ECO:0008006" key="4">
    <source>
        <dbReference type="Google" id="ProtNLM"/>
    </source>
</evidence>
<dbReference type="RefSeq" id="XP_001306242.1">
    <property type="nucleotide sequence ID" value="XM_001306241.1"/>
</dbReference>
<evidence type="ECO:0000256" key="1">
    <source>
        <dbReference type="SAM" id="MobiDB-lite"/>
    </source>
</evidence>
<dbReference type="InterPro" id="IPR053299">
    <property type="entry name" value="ASTRA_WD_repeat"/>
</dbReference>
<dbReference type="KEGG" id="tva:4751030"/>
<gene>
    <name evidence="2" type="ORF">TVAG_158310</name>
</gene>
<feature type="compositionally biased region" description="Pro residues" evidence="1">
    <location>
        <begin position="275"/>
        <end position="309"/>
    </location>
</feature>
<sequence>MAETNKYYPTPAEQDILVENIKKYFQYKKRSPQRKQINKETWELLSKTNPGHWTQVNVRLWFNNNRKKILGTSGSEDEGNDNAGQNSSQVKTPMPVEPQQFYFPPNNQTNIQNTSFLPEIKPAPSIVPDSYQQRETPNVTSYDFPDSSSMPSRMNSSMMLDLDTAFPLTNSLPNPSAKPLDSQQNQQTVDQKKNMNFQPPTTPPQPPMSTPNMQNSFYPPYLSSQNNQLPSTPPNPSPQQPSANPYQPPFAPPTLFTPQNYNQPPISPDYSQIQPPQPPKPFTPPPPPQVQPVQQPPVMQPPQFQIPPHKPQDTPVQSAPQPTFQLPPKQPSQMPSKESSSQIVSTEDPNAHTKFNFKVEEPQEEEDEKDKDTDGIQIQSPPTLQEGTLTTENIDYYKFQGYQYLNDMYRKLHEIQELPDPEARLKKQTTYEDYSLEILDTLRNRLKINNIECVDHTRSFITNASARTIERQVSTTTALYTTGRIGQTPDKVVRNSEKITVPESVFRNWQKKLPFVQPIYAGHGEVTQKTVKNVECVAYDKDYEPVVAQFNSEKNVTELHYKGKVRQLAVFSPPTSIAIDEEKVWIAADVRVHGFDISDFVESDDSEFLENRETFYMKKINKQSEIPKKSSLAVTENYVVLAALGKLYFWEKSSKDQDQKADLYKEFNETAKKNSYDAGSIYWHAGKPTKAMIDAKIPNRENAVFTQVCSLPGNQIIAASRGYPIMYIYNAKTQKVVEKILGHTDGITNVKRLGDYVISSSLDCTVRIYKYQTIKAAEDEQKDLQLYFHIDRAYSVATAFCMHHFTGDVDYTLLAIGGLGRNKSCVQIYDITKKAITSEVELDINYIPLHIKFNQNSLDFECLALQREKQFAEEDEDAEINVDLVPRGSAILYNVHFSPLDEQPSK</sequence>
<feature type="region of interest" description="Disordered" evidence="1">
    <location>
        <begin position="120"/>
        <end position="387"/>
    </location>
</feature>
<evidence type="ECO:0000313" key="3">
    <source>
        <dbReference type="Proteomes" id="UP000001542"/>
    </source>
</evidence>
<dbReference type="VEuPathDB" id="TrichDB:TVAGG3_0500530"/>
<reference evidence="2" key="2">
    <citation type="journal article" date="2007" name="Science">
        <title>Draft genome sequence of the sexually transmitted pathogen Trichomonas vaginalis.</title>
        <authorList>
            <person name="Carlton J.M."/>
            <person name="Hirt R.P."/>
            <person name="Silva J.C."/>
            <person name="Delcher A.L."/>
            <person name="Schatz M."/>
            <person name="Zhao Q."/>
            <person name="Wortman J.R."/>
            <person name="Bidwell S.L."/>
            <person name="Alsmark U.C.M."/>
            <person name="Besteiro S."/>
            <person name="Sicheritz-Ponten T."/>
            <person name="Noel C.J."/>
            <person name="Dacks J.B."/>
            <person name="Foster P.G."/>
            <person name="Simillion C."/>
            <person name="Van de Peer Y."/>
            <person name="Miranda-Saavedra D."/>
            <person name="Barton G.J."/>
            <person name="Westrop G.D."/>
            <person name="Mueller S."/>
            <person name="Dessi D."/>
            <person name="Fiori P.L."/>
            <person name="Ren Q."/>
            <person name="Paulsen I."/>
            <person name="Zhang H."/>
            <person name="Bastida-Corcuera F.D."/>
            <person name="Simoes-Barbosa A."/>
            <person name="Brown M.T."/>
            <person name="Hayes R.D."/>
            <person name="Mukherjee M."/>
            <person name="Okumura C.Y."/>
            <person name="Schneider R."/>
            <person name="Smith A.J."/>
            <person name="Vanacova S."/>
            <person name="Villalvazo M."/>
            <person name="Haas B.J."/>
            <person name="Pertea M."/>
            <person name="Feldblyum T.V."/>
            <person name="Utterback T.R."/>
            <person name="Shu C.L."/>
            <person name="Osoegawa K."/>
            <person name="de Jong P.J."/>
            <person name="Hrdy I."/>
            <person name="Horvathova L."/>
            <person name="Zubacova Z."/>
            <person name="Dolezal P."/>
            <person name="Malik S.B."/>
            <person name="Logsdon J.M. Jr."/>
            <person name="Henze K."/>
            <person name="Gupta A."/>
            <person name="Wang C.C."/>
            <person name="Dunne R.L."/>
            <person name="Upcroft J.A."/>
            <person name="Upcroft P."/>
            <person name="White O."/>
            <person name="Salzberg S.L."/>
            <person name="Tang P."/>
            <person name="Chiu C.-H."/>
            <person name="Lee Y.-S."/>
            <person name="Embley T.M."/>
            <person name="Coombs G.H."/>
            <person name="Mottram J.C."/>
            <person name="Tachezy J."/>
            <person name="Fraser-Liggett C.M."/>
            <person name="Johnson P.J."/>
        </authorList>
    </citation>
    <scope>NUCLEOTIDE SEQUENCE [LARGE SCALE GENOMIC DNA]</scope>
    <source>
        <strain evidence="2">G3</strain>
    </source>
</reference>
<dbReference type="PANTHER" id="PTHR44156">
    <property type="entry name" value="SUPERNUMERARY LIMBS, ISOFORM B-RELATED"/>
    <property type="match status" value="1"/>
</dbReference>
<protein>
    <recommendedName>
        <fullName evidence="4">Homeobox domain containing protein</fullName>
    </recommendedName>
</protein>
<keyword evidence="3" id="KW-1185">Reference proteome</keyword>
<feature type="compositionally biased region" description="Low complexity" evidence="1">
    <location>
        <begin position="147"/>
        <end position="159"/>
    </location>
</feature>
<dbReference type="SUPFAM" id="SSF50978">
    <property type="entry name" value="WD40 repeat-like"/>
    <property type="match status" value="1"/>
</dbReference>
<reference evidence="2" key="1">
    <citation type="submission" date="2006-10" db="EMBL/GenBank/DDBJ databases">
        <authorList>
            <person name="Amadeo P."/>
            <person name="Zhao Q."/>
            <person name="Wortman J."/>
            <person name="Fraser-Liggett C."/>
            <person name="Carlton J."/>
        </authorList>
    </citation>
    <scope>NUCLEOTIDE SEQUENCE</scope>
    <source>
        <strain evidence="2">G3</strain>
    </source>
</reference>
<feature type="compositionally biased region" description="Polar residues" evidence="1">
    <location>
        <begin position="82"/>
        <end position="91"/>
    </location>
</feature>
<feature type="compositionally biased region" description="Polar residues" evidence="1">
    <location>
        <begin position="314"/>
        <end position="324"/>
    </location>
</feature>
<dbReference type="Gene3D" id="2.130.10.10">
    <property type="entry name" value="YVTN repeat-like/Quinoprotein amine dehydrogenase"/>
    <property type="match status" value="1"/>
</dbReference>
<dbReference type="AlphaFoldDB" id="A2FP42"/>
<proteinExistence type="predicted"/>
<dbReference type="InterPro" id="IPR015943">
    <property type="entry name" value="WD40/YVTN_repeat-like_dom_sf"/>
</dbReference>
<dbReference type="VEuPathDB" id="TrichDB:TVAG_158310"/>
<dbReference type="STRING" id="5722.A2FP42"/>
<feature type="compositionally biased region" description="Polar residues" evidence="1">
    <location>
        <begin position="331"/>
        <end position="348"/>
    </location>
</feature>
<feature type="compositionally biased region" description="Pro residues" evidence="1">
    <location>
        <begin position="200"/>
        <end position="209"/>
    </location>
</feature>
<dbReference type="OrthoDB" id="7318948at2759"/>
<dbReference type="InParanoid" id="A2FP42"/>
<name>A2FP42_TRIV3</name>
<feature type="region of interest" description="Disordered" evidence="1">
    <location>
        <begin position="71"/>
        <end position="97"/>
    </location>
</feature>
<feature type="compositionally biased region" description="Polar residues" evidence="1">
    <location>
        <begin position="376"/>
        <end position="387"/>
    </location>
</feature>
<dbReference type="InterPro" id="IPR036322">
    <property type="entry name" value="WD40_repeat_dom_sf"/>
</dbReference>
<dbReference type="Proteomes" id="UP000001542">
    <property type="component" value="Unassembled WGS sequence"/>
</dbReference>
<feature type="compositionally biased region" description="Polar residues" evidence="1">
    <location>
        <begin position="130"/>
        <end position="141"/>
    </location>
</feature>
<dbReference type="EMBL" id="DS113919">
    <property type="protein sequence ID" value="EAX93312.1"/>
    <property type="molecule type" value="Genomic_DNA"/>
</dbReference>
<evidence type="ECO:0000313" key="2">
    <source>
        <dbReference type="EMBL" id="EAX93312.1"/>
    </source>
</evidence>